<evidence type="ECO:0000313" key="4">
    <source>
        <dbReference type="EMBL" id="KAI0510893.1"/>
    </source>
</evidence>
<feature type="region of interest" description="Disordered" evidence="3">
    <location>
        <begin position="1"/>
        <end position="53"/>
    </location>
</feature>
<reference evidence="4" key="1">
    <citation type="journal article" date="2022" name="Front. Genet.">
        <title>Chromosome-Scale Assembly of the Dendrobium nobile Genome Provides Insights Into the Molecular Mechanism of the Biosynthesis of the Medicinal Active Ingredient of Dendrobium.</title>
        <authorList>
            <person name="Xu Q."/>
            <person name="Niu S.-C."/>
            <person name="Li K.-L."/>
            <person name="Zheng P.-J."/>
            <person name="Zhang X.-J."/>
            <person name="Jia Y."/>
            <person name="Liu Y."/>
            <person name="Niu Y.-X."/>
            <person name="Yu L.-H."/>
            <person name="Chen D.-F."/>
            <person name="Zhang G.-Q."/>
        </authorList>
    </citation>
    <scope>NUCLEOTIDE SEQUENCE</scope>
    <source>
        <tissue evidence="4">Leaf</tissue>
    </source>
</reference>
<feature type="region of interest" description="Disordered" evidence="3">
    <location>
        <begin position="249"/>
        <end position="285"/>
    </location>
</feature>
<comment type="caution">
    <text evidence="4">The sequence shown here is derived from an EMBL/GenBank/DDBJ whole genome shotgun (WGS) entry which is preliminary data.</text>
</comment>
<dbReference type="Proteomes" id="UP000829196">
    <property type="component" value="Unassembled WGS sequence"/>
</dbReference>
<evidence type="ECO:0000256" key="3">
    <source>
        <dbReference type="SAM" id="MobiDB-lite"/>
    </source>
</evidence>
<dbReference type="InterPro" id="IPR040265">
    <property type="entry name" value="CHUP1/IPGA1-like"/>
</dbReference>
<feature type="compositionally biased region" description="Low complexity" evidence="3">
    <location>
        <begin position="7"/>
        <end position="18"/>
    </location>
</feature>
<dbReference type="PANTHER" id="PTHR31342">
    <property type="entry name" value="PROTEIN CHUP1, CHLOROPLASTIC"/>
    <property type="match status" value="1"/>
</dbReference>
<evidence type="ECO:0000256" key="1">
    <source>
        <dbReference type="ARBA" id="ARBA00023054"/>
    </source>
</evidence>
<dbReference type="GO" id="GO:0055028">
    <property type="term" value="C:cortical microtubule"/>
    <property type="evidence" value="ECO:0007669"/>
    <property type="project" value="TreeGrafter"/>
</dbReference>
<proteinExistence type="predicted"/>
<feature type="coiled-coil region" evidence="2">
    <location>
        <begin position="136"/>
        <end position="184"/>
    </location>
</feature>
<evidence type="ECO:0000313" key="5">
    <source>
        <dbReference type="Proteomes" id="UP000829196"/>
    </source>
</evidence>
<keyword evidence="5" id="KW-1185">Reference proteome</keyword>
<evidence type="ECO:0008006" key="6">
    <source>
        <dbReference type="Google" id="ProtNLM"/>
    </source>
</evidence>
<accession>A0A8T3BES0</accession>
<dbReference type="EMBL" id="JAGYWB010000009">
    <property type="protein sequence ID" value="KAI0510893.1"/>
    <property type="molecule type" value="Genomic_DNA"/>
</dbReference>
<organism evidence="4 5">
    <name type="scientific">Dendrobium nobile</name>
    <name type="common">Orchid</name>
    <dbReference type="NCBI Taxonomy" id="94219"/>
    <lineage>
        <taxon>Eukaryota</taxon>
        <taxon>Viridiplantae</taxon>
        <taxon>Streptophyta</taxon>
        <taxon>Embryophyta</taxon>
        <taxon>Tracheophyta</taxon>
        <taxon>Spermatophyta</taxon>
        <taxon>Magnoliopsida</taxon>
        <taxon>Liliopsida</taxon>
        <taxon>Asparagales</taxon>
        <taxon>Orchidaceae</taxon>
        <taxon>Epidendroideae</taxon>
        <taxon>Malaxideae</taxon>
        <taxon>Dendrobiinae</taxon>
        <taxon>Dendrobium</taxon>
    </lineage>
</organism>
<dbReference type="OrthoDB" id="673648at2759"/>
<dbReference type="GO" id="GO:0072699">
    <property type="term" value="P:protein localization to cortical microtubule cytoskeleton"/>
    <property type="evidence" value="ECO:0007669"/>
    <property type="project" value="TreeGrafter"/>
</dbReference>
<feature type="region of interest" description="Disordered" evidence="3">
    <location>
        <begin position="186"/>
        <end position="207"/>
    </location>
</feature>
<sequence length="561" mass="63365">MKELSESKTSSSTTSSPSNRAKASRVREIPRLESANRVSTQTTGRPKPISLESLANPKVKRSILPNKLRLDGDNVTFKREMEAGDPKIGYRPGVPPVEKYAQFRRKLDINSSRCEDEHDAKATDLQKRLDANEILVKDMQFEISCLKEEIEKLKGLNVELEEQKKKLANDLLAAEIKLAALNRHDQGASAGKERVPSELDGVEKHTANKLDQIVGDKTVDEESKNTKMQYLPLLNRGAKPDEVKSNILINKPLKSPPELKTPSPPPPHPPPPPPPPRLHSKKEGKMQNATALVEFYHCLTKRDVKGNGNCSSQVASSVHNSLVGELQNRSAHLLAIKADVETKGEFIKHLINKVQSAAYTSMDDVLTFVDWLDGELSKLADERAVLKHFTWPEKKADALREAAVEYREIKQLYAEVSSFIDDASLPCEIILRKISNLVERSERNVQRLIKLRGSAMVAYQDCRIPTDWMLDSGIISMIKLASARLAKIYLKRVLTELEFTWQIERRSAQESLLSQGVRFAYRVYQFVGGLDSETMRTLEELRGRVQWKESRDLMQNQMFVN</sequence>
<protein>
    <recommendedName>
        <fullName evidence="6">Protein CHUP1, chloroplastic</fullName>
    </recommendedName>
</protein>
<keyword evidence="1 2" id="KW-0175">Coiled coil</keyword>
<gene>
    <name evidence="4" type="ORF">KFK09_011504</name>
</gene>
<evidence type="ECO:0000256" key="2">
    <source>
        <dbReference type="SAM" id="Coils"/>
    </source>
</evidence>
<dbReference type="PANTHER" id="PTHR31342:SF43">
    <property type="entry name" value="F11A17.16"/>
    <property type="match status" value="1"/>
</dbReference>
<feature type="compositionally biased region" description="Pro residues" evidence="3">
    <location>
        <begin position="262"/>
        <end position="277"/>
    </location>
</feature>
<dbReference type="SMR" id="A0A8T3BES0"/>
<name>A0A8T3BES0_DENNO</name>
<dbReference type="AlphaFoldDB" id="A0A8T3BES0"/>
<feature type="compositionally biased region" description="Low complexity" evidence="3">
    <location>
        <begin position="251"/>
        <end position="261"/>
    </location>
</feature>